<dbReference type="Pfam" id="PF13692">
    <property type="entry name" value="Glyco_trans_1_4"/>
    <property type="match status" value="1"/>
</dbReference>
<dbReference type="PANTHER" id="PTHR45947">
    <property type="entry name" value="SULFOQUINOVOSYL TRANSFERASE SQD2"/>
    <property type="match status" value="1"/>
</dbReference>
<protein>
    <recommendedName>
        <fullName evidence="1">Glycosyltransferase subfamily 4-like N-terminal domain-containing protein</fullName>
    </recommendedName>
</protein>
<dbReference type="CDD" id="cd03812">
    <property type="entry name" value="GT4_CapH-like"/>
    <property type="match status" value="1"/>
</dbReference>
<gene>
    <name evidence="2" type="ORF">HMPREF1062_06318</name>
</gene>
<dbReference type="EMBL" id="AGXG01000163">
    <property type="protein sequence ID" value="EIY16484.1"/>
    <property type="molecule type" value="Genomic_DNA"/>
</dbReference>
<dbReference type="Pfam" id="PF13439">
    <property type="entry name" value="Glyco_transf_4"/>
    <property type="match status" value="1"/>
</dbReference>
<feature type="domain" description="Glycosyltransferase subfamily 4-like N-terminal" evidence="1">
    <location>
        <begin position="14"/>
        <end position="165"/>
    </location>
</feature>
<dbReference type="Proteomes" id="UP000003741">
    <property type="component" value="Unassembled WGS sequence"/>
</dbReference>
<comment type="caution">
    <text evidence="2">The sequence shown here is derived from an EMBL/GenBank/DDBJ whole genome shotgun (WGS) entry which is preliminary data.</text>
</comment>
<dbReference type="SUPFAM" id="SSF53756">
    <property type="entry name" value="UDP-Glycosyltransferase/glycogen phosphorylase"/>
    <property type="match status" value="1"/>
</dbReference>
<dbReference type="HOGENOM" id="CLU_009583_33_1_10"/>
<accession>I9E9G1</accession>
<dbReference type="PATRIC" id="fig|997874.3.peg.6490"/>
<proteinExistence type="predicted"/>
<reference evidence="2 3" key="1">
    <citation type="submission" date="2012-02" db="EMBL/GenBank/DDBJ databases">
        <title>The Genome Sequence of Bacteroides cellulosilyticus CL02T12C19.</title>
        <authorList>
            <consortium name="The Broad Institute Genome Sequencing Platform"/>
            <person name="Earl A."/>
            <person name="Ward D."/>
            <person name="Feldgarden M."/>
            <person name="Gevers D."/>
            <person name="Zitomersky N.L."/>
            <person name="Coyne M.J."/>
            <person name="Comstock L.E."/>
            <person name="Young S.K."/>
            <person name="Zeng Q."/>
            <person name="Gargeya S."/>
            <person name="Fitzgerald M."/>
            <person name="Haas B."/>
            <person name="Abouelleil A."/>
            <person name="Alvarado L."/>
            <person name="Arachchi H.M."/>
            <person name="Berlin A."/>
            <person name="Chapman S.B."/>
            <person name="Gearin G."/>
            <person name="Goldberg J."/>
            <person name="Griggs A."/>
            <person name="Gujja S."/>
            <person name="Hansen M."/>
            <person name="Heiman D."/>
            <person name="Howarth C."/>
            <person name="Larimer J."/>
            <person name="Lui A."/>
            <person name="MacDonald P.J.P."/>
            <person name="McCowen C."/>
            <person name="Montmayeur A."/>
            <person name="Murphy C."/>
            <person name="Neiman D."/>
            <person name="Pearson M."/>
            <person name="Priest M."/>
            <person name="Roberts A."/>
            <person name="Saif S."/>
            <person name="Shea T."/>
            <person name="Sisk P."/>
            <person name="Stolte C."/>
            <person name="Sykes S."/>
            <person name="Wortman J."/>
            <person name="Nusbaum C."/>
            <person name="Birren B."/>
        </authorList>
    </citation>
    <scope>NUCLEOTIDE SEQUENCE [LARGE SCALE GENOMIC DNA]</scope>
    <source>
        <strain evidence="2 3">CL02T12C19</strain>
    </source>
</reference>
<name>I9E9G1_9BACE</name>
<evidence type="ECO:0000313" key="2">
    <source>
        <dbReference type="EMBL" id="EIY16484.1"/>
    </source>
</evidence>
<evidence type="ECO:0000259" key="1">
    <source>
        <dbReference type="Pfam" id="PF13439"/>
    </source>
</evidence>
<evidence type="ECO:0000313" key="3">
    <source>
        <dbReference type="Proteomes" id="UP000003741"/>
    </source>
</evidence>
<sequence length="362" mass="41514">MKVLLVNTVPTEKNGITNVIYNYYRAINKQDIYMDLVTINTPEASYRDEFLQNGGRIYTLERNLRHPLHYIRCLSELARGYDILHAHGNSATMVLEMYAAKKAGVPVRIAHSHNSNCKYHIVDKLCRIPFYAFCNARLACSSEAGYWLFKNRTFEILNNGIDTDKFHFEESKRLFIREKLGWVDCKIIGHVGNFLEAKNHVFIIDIFQQLFLRDVSFRLLLLGKGEKMEEMKDRITRMQLSDKVYFAGATDDVNDYLCAMDIIVMPSLHEGLPLTLIEEQANGLPCIVSDVITREADKTGLLEFQSLQTTASAWADRICKIVLSEAERGEQSVQAIESIRQCGFDICGQADRLKEFYKSLLK</sequence>
<dbReference type="PANTHER" id="PTHR45947:SF3">
    <property type="entry name" value="SULFOQUINOVOSYL TRANSFERASE SQD2"/>
    <property type="match status" value="1"/>
</dbReference>
<dbReference type="Gene3D" id="3.40.50.2000">
    <property type="entry name" value="Glycogen Phosphorylase B"/>
    <property type="match status" value="2"/>
</dbReference>
<organism evidence="2 3">
    <name type="scientific">Bacteroides cellulosilyticus CL02T12C19</name>
    <dbReference type="NCBI Taxonomy" id="997874"/>
    <lineage>
        <taxon>Bacteria</taxon>
        <taxon>Pseudomonadati</taxon>
        <taxon>Bacteroidota</taxon>
        <taxon>Bacteroidia</taxon>
        <taxon>Bacteroidales</taxon>
        <taxon>Bacteroidaceae</taxon>
        <taxon>Bacteroides</taxon>
    </lineage>
</organism>
<dbReference type="GO" id="GO:0016757">
    <property type="term" value="F:glycosyltransferase activity"/>
    <property type="evidence" value="ECO:0007669"/>
    <property type="project" value="TreeGrafter"/>
</dbReference>
<dbReference type="InterPro" id="IPR050194">
    <property type="entry name" value="Glycosyltransferase_grp1"/>
</dbReference>
<dbReference type="OrthoDB" id="9806653at2"/>
<dbReference type="AlphaFoldDB" id="I9E9G1"/>
<dbReference type="InterPro" id="IPR028098">
    <property type="entry name" value="Glyco_trans_4-like_N"/>
</dbReference>
<dbReference type="RefSeq" id="WP_007219849.1">
    <property type="nucleotide sequence ID" value="NZ_JH724101.1"/>
</dbReference>
<keyword evidence="3" id="KW-1185">Reference proteome</keyword>